<dbReference type="PRINTS" id="PR00081">
    <property type="entry name" value="GDHRDH"/>
</dbReference>
<accession>A0ABV5SWM0</accession>
<dbReference type="Proteomes" id="UP001589611">
    <property type="component" value="Unassembled WGS sequence"/>
</dbReference>
<dbReference type="EMBL" id="JBHMBE010000001">
    <property type="protein sequence ID" value="MFB9644756.1"/>
    <property type="molecule type" value="Genomic_DNA"/>
</dbReference>
<dbReference type="InterPro" id="IPR050259">
    <property type="entry name" value="SDR"/>
</dbReference>
<keyword evidence="3" id="KW-1185">Reference proteome</keyword>
<sequence length="257" mass="26266">MDLGIRGKAALVLGSTSGLGGASASALASEGARVGFVGRRRERAIELAGAHEGSVALVCDLSQPDSARTLAEDAAARLGEIDILVLNSGGPAPGPASGLTSAEVRSAVETLLVRQIEITELFLPAMRSRGWGRIVAIGSTSIQEPLAGLALSNIARSGLAGYLKTLSREVASDGVTVNMVLPGLIGTDRLTQLDSHRAAAANVDVEDLNARSRAAIPAGRYGSPEEFAAVVAFLCSVQASYVTGEQIRCDGGLVAGY</sequence>
<dbReference type="PANTHER" id="PTHR42879">
    <property type="entry name" value="3-OXOACYL-(ACYL-CARRIER-PROTEIN) REDUCTASE"/>
    <property type="match status" value="1"/>
</dbReference>
<gene>
    <name evidence="2" type="ORF">ACFFPJ_02975</name>
</gene>
<dbReference type="Gene3D" id="3.40.50.720">
    <property type="entry name" value="NAD(P)-binding Rossmann-like Domain"/>
    <property type="match status" value="1"/>
</dbReference>
<evidence type="ECO:0000313" key="3">
    <source>
        <dbReference type="Proteomes" id="UP001589611"/>
    </source>
</evidence>
<comment type="caution">
    <text evidence="2">The sequence shown here is derived from an EMBL/GenBank/DDBJ whole genome shotgun (WGS) entry which is preliminary data.</text>
</comment>
<reference evidence="2 3" key="1">
    <citation type="submission" date="2024-09" db="EMBL/GenBank/DDBJ databases">
        <authorList>
            <person name="Sun Q."/>
            <person name="Mori K."/>
        </authorList>
    </citation>
    <scope>NUCLEOTIDE SEQUENCE [LARGE SCALE GENOMIC DNA]</scope>
    <source>
        <strain evidence="2 3">JCM 1342</strain>
    </source>
</reference>
<name>A0ABV5SWM0_9MICO</name>
<dbReference type="Pfam" id="PF13561">
    <property type="entry name" value="adh_short_C2"/>
    <property type="match status" value="1"/>
</dbReference>
<comment type="similarity">
    <text evidence="1">Belongs to the short-chain dehydrogenases/reductases (SDR) family.</text>
</comment>
<organism evidence="2 3">
    <name type="scientific">Microbacterium terregens</name>
    <dbReference type="NCBI Taxonomy" id="69363"/>
    <lineage>
        <taxon>Bacteria</taxon>
        <taxon>Bacillati</taxon>
        <taxon>Actinomycetota</taxon>
        <taxon>Actinomycetes</taxon>
        <taxon>Micrococcales</taxon>
        <taxon>Microbacteriaceae</taxon>
        <taxon>Microbacterium</taxon>
    </lineage>
</organism>
<dbReference type="PANTHER" id="PTHR42879:SF6">
    <property type="entry name" value="NADPH-DEPENDENT REDUCTASE BACG"/>
    <property type="match status" value="1"/>
</dbReference>
<evidence type="ECO:0000256" key="1">
    <source>
        <dbReference type="ARBA" id="ARBA00006484"/>
    </source>
</evidence>
<dbReference type="SUPFAM" id="SSF51735">
    <property type="entry name" value="NAD(P)-binding Rossmann-fold domains"/>
    <property type="match status" value="1"/>
</dbReference>
<dbReference type="RefSeq" id="WP_344711552.1">
    <property type="nucleotide sequence ID" value="NZ_BAAAWH010000001.1"/>
</dbReference>
<evidence type="ECO:0000313" key="2">
    <source>
        <dbReference type="EMBL" id="MFB9644756.1"/>
    </source>
</evidence>
<protein>
    <submittedName>
        <fullName evidence="2">SDR family oxidoreductase</fullName>
    </submittedName>
</protein>
<dbReference type="InterPro" id="IPR036291">
    <property type="entry name" value="NAD(P)-bd_dom_sf"/>
</dbReference>
<proteinExistence type="inferred from homology"/>
<dbReference type="InterPro" id="IPR002347">
    <property type="entry name" value="SDR_fam"/>
</dbReference>